<dbReference type="AlphaFoldDB" id="A0A814HPD6"/>
<keyword evidence="7" id="KW-0807">Transducer</keyword>
<dbReference type="PROSITE" id="PS50262">
    <property type="entry name" value="G_PROTEIN_RECEP_F1_2"/>
    <property type="match status" value="1"/>
</dbReference>
<dbReference type="SUPFAM" id="SSF81321">
    <property type="entry name" value="Family A G protein-coupled receptor-like"/>
    <property type="match status" value="1"/>
</dbReference>
<evidence type="ECO:0000256" key="2">
    <source>
        <dbReference type="ARBA" id="ARBA00022692"/>
    </source>
</evidence>
<comment type="caution">
    <text evidence="11">The sequence shown here is derived from an EMBL/GenBank/DDBJ whole genome shotgun (WGS) entry which is preliminary data.</text>
</comment>
<keyword evidence="6" id="KW-0675">Receptor</keyword>
<dbReference type="Pfam" id="PF00001">
    <property type="entry name" value="7tm_1"/>
    <property type="match status" value="1"/>
</dbReference>
<evidence type="ECO:0000256" key="5">
    <source>
        <dbReference type="ARBA" id="ARBA00023136"/>
    </source>
</evidence>
<comment type="subcellular location">
    <subcellularLocation>
        <location evidence="1">Membrane</location>
        <topology evidence="1">Multi-pass membrane protein</topology>
    </subcellularLocation>
</comment>
<name>A0A814HPD6_ADIRI</name>
<evidence type="ECO:0000256" key="6">
    <source>
        <dbReference type="ARBA" id="ARBA00023170"/>
    </source>
</evidence>
<feature type="transmembrane region" description="Helical" evidence="8">
    <location>
        <begin position="134"/>
        <end position="156"/>
    </location>
</feature>
<gene>
    <name evidence="11" type="ORF">EDS130_LOCUS15459</name>
    <name evidence="10" type="ORF">XAT740_LOCUS11662</name>
</gene>
<dbReference type="InterPro" id="IPR017452">
    <property type="entry name" value="GPCR_Rhodpsn_7TM"/>
</dbReference>
<dbReference type="GO" id="GO:0004930">
    <property type="term" value="F:G protein-coupled receptor activity"/>
    <property type="evidence" value="ECO:0007669"/>
    <property type="project" value="UniProtKB-KW"/>
</dbReference>
<feature type="transmembrane region" description="Helical" evidence="8">
    <location>
        <begin position="94"/>
        <end position="113"/>
    </location>
</feature>
<feature type="transmembrane region" description="Helical" evidence="8">
    <location>
        <begin position="183"/>
        <end position="202"/>
    </location>
</feature>
<evidence type="ECO:0000256" key="1">
    <source>
        <dbReference type="ARBA" id="ARBA00004141"/>
    </source>
</evidence>
<evidence type="ECO:0000259" key="9">
    <source>
        <dbReference type="PROSITE" id="PS50262"/>
    </source>
</evidence>
<feature type="transmembrane region" description="Helical" evidence="8">
    <location>
        <begin position="20"/>
        <end position="41"/>
    </location>
</feature>
<dbReference type="Proteomes" id="UP000663828">
    <property type="component" value="Unassembled WGS sequence"/>
</dbReference>
<evidence type="ECO:0000256" key="3">
    <source>
        <dbReference type="ARBA" id="ARBA00022989"/>
    </source>
</evidence>
<keyword evidence="4" id="KW-0297">G-protein coupled receptor</keyword>
<evidence type="ECO:0000256" key="7">
    <source>
        <dbReference type="ARBA" id="ARBA00023224"/>
    </source>
</evidence>
<evidence type="ECO:0000256" key="8">
    <source>
        <dbReference type="SAM" id="Phobius"/>
    </source>
</evidence>
<dbReference type="EMBL" id="CAJNOR010000644">
    <property type="protein sequence ID" value="CAF0970917.1"/>
    <property type="molecule type" value="Genomic_DNA"/>
</dbReference>
<feature type="transmembrane region" description="Helical" evidence="8">
    <location>
        <begin position="234"/>
        <end position="254"/>
    </location>
</feature>
<dbReference type="Proteomes" id="UP000663852">
    <property type="component" value="Unassembled WGS sequence"/>
</dbReference>
<evidence type="ECO:0000256" key="4">
    <source>
        <dbReference type="ARBA" id="ARBA00023040"/>
    </source>
</evidence>
<sequence>MSASSNISWLNYINVQMNRYFPLPFVVFGTIGLILNMIIFTRRSLYKNSCVQYLLYNSLSNMIVLYWVVVTRIVSDGYGNDLSLRSDVFCKIRYFLTYYSRTLATWFIVLACIDRWLSSIQAKQRFNQVSFARRLSIIICLICFISYLHVLFLFGIQIDSISSAKSCYALTGIYRLLSDLQYLFFYALVPPILMFVFGILTLRNIRRRRRLVIPTVYTRTQLRTNGNKRRDTQLLIMLLIQVLIIIVFTLPFAIQKLVDTFSSQTQQTPLQKAQYSLLIAILRLLSYGSHALGFFFYTLSARIFRNELLNTLNRIYRFFTGKNWLKQSTSQVMDGTFTQNDIDGMKSFGL</sequence>
<evidence type="ECO:0000313" key="13">
    <source>
        <dbReference type="Proteomes" id="UP000663852"/>
    </source>
</evidence>
<keyword evidence="2 8" id="KW-0812">Transmembrane</keyword>
<feature type="transmembrane region" description="Helical" evidence="8">
    <location>
        <begin position="274"/>
        <end position="299"/>
    </location>
</feature>
<organism evidence="11 13">
    <name type="scientific">Adineta ricciae</name>
    <name type="common">Rotifer</name>
    <dbReference type="NCBI Taxonomy" id="249248"/>
    <lineage>
        <taxon>Eukaryota</taxon>
        <taxon>Metazoa</taxon>
        <taxon>Spiralia</taxon>
        <taxon>Gnathifera</taxon>
        <taxon>Rotifera</taxon>
        <taxon>Eurotatoria</taxon>
        <taxon>Bdelloidea</taxon>
        <taxon>Adinetida</taxon>
        <taxon>Adinetidae</taxon>
        <taxon>Adineta</taxon>
    </lineage>
</organism>
<evidence type="ECO:0000313" key="12">
    <source>
        <dbReference type="Proteomes" id="UP000663828"/>
    </source>
</evidence>
<protein>
    <recommendedName>
        <fullName evidence="9">G-protein coupled receptors family 1 profile domain-containing protein</fullName>
    </recommendedName>
</protein>
<dbReference type="InterPro" id="IPR000276">
    <property type="entry name" value="GPCR_Rhodpsn"/>
</dbReference>
<keyword evidence="3 8" id="KW-1133">Transmembrane helix</keyword>
<reference evidence="11" key="1">
    <citation type="submission" date="2021-02" db="EMBL/GenBank/DDBJ databases">
        <authorList>
            <person name="Nowell W R."/>
        </authorList>
    </citation>
    <scope>NUCLEOTIDE SEQUENCE</scope>
</reference>
<dbReference type="PANTHER" id="PTHR24243:SF230">
    <property type="entry name" value="G-PROTEIN COUPLED RECEPTORS FAMILY 1 PROFILE DOMAIN-CONTAINING PROTEIN"/>
    <property type="match status" value="1"/>
</dbReference>
<feature type="transmembrane region" description="Helical" evidence="8">
    <location>
        <begin position="53"/>
        <end position="74"/>
    </location>
</feature>
<accession>A0A814HPD6</accession>
<dbReference type="PANTHER" id="PTHR24243">
    <property type="entry name" value="G-PROTEIN COUPLED RECEPTOR"/>
    <property type="match status" value="1"/>
</dbReference>
<proteinExistence type="predicted"/>
<dbReference type="Gene3D" id="1.20.1070.10">
    <property type="entry name" value="Rhodopsin 7-helix transmembrane proteins"/>
    <property type="match status" value="1"/>
</dbReference>
<dbReference type="EMBL" id="CAJNOJ010000065">
    <property type="protein sequence ID" value="CAF1012370.1"/>
    <property type="molecule type" value="Genomic_DNA"/>
</dbReference>
<keyword evidence="12" id="KW-1185">Reference proteome</keyword>
<evidence type="ECO:0000313" key="11">
    <source>
        <dbReference type="EMBL" id="CAF1012370.1"/>
    </source>
</evidence>
<dbReference type="OrthoDB" id="10040416at2759"/>
<dbReference type="GO" id="GO:0005886">
    <property type="term" value="C:plasma membrane"/>
    <property type="evidence" value="ECO:0007669"/>
    <property type="project" value="TreeGrafter"/>
</dbReference>
<feature type="domain" description="G-protein coupled receptors family 1 profile" evidence="9">
    <location>
        <begin position="32"/>
        <end position="297"/>
    </location>
</feature>
<keyword evidence="5 8" id="KW-0472">Membrane</keyword>
<evidence type="ECO:0000313" key="10">
    <source>
        <dbReference type="EMBL" id="CAF0970917.1"/>
    </source>
</evidence>